<organism evidence="1 2">
    <name type="scientific">Paramecium sonneborni</name>
    <dbReference type="NCBI Taxonomy" id="65129"/>
    <lineage>
        <taxon>Eukaryota</taxon>
        <taxon>Sar</taxon>
        <taxon>Alveolata</taxon>
        <taxon>Ciliophora</taxon>
        <taxon>Intramacronucleata</taxon>
        <taxon>Oligohymenophorea</taxon>
        <taxon>Peniculida</taxon>
        <taxon>Parameciidae</taxon>
        <taxon>Paramecium</taxon>
    </lineage>
</organism>
<dbReference type="AlphaFoldDB" id="A0A8S1PAX3"/>
<sequence>MLLKSGHLFKQIYIVQGYYSLDQQMDQFLFIQETLMKQIREYYILKQLILSTSIRHLLINLLAQTYKDRIDSIDALLNPPKLTQIGYQNQYRDIQ</sequence>
<dbReference type="EMBL" id="CAJJDN010000073">
    <property type="protein sequence ID" value="CAD8100011.1"/>
    <property type="molecule type" value="Genomic_DNA"/>
</dbReference>
<accession>A0A8S1PAX3</accession>
<reference evidence="1" key="1">
    <citation type="submission" date="2021-01" db="EMBL/GenBank/DDBJ databases">
        <authorList>
            <consortium name="Genoscope - CEA"/>
            <person name="William W."/>
        </authorList>
    </citation>
    <scope>NUCLEOTIDE SEQUENCE</scope>
</reference>
<gene>
    <name evidence="1" type="ORF">PSON_ATCC_30995.1.T0730023</name>
</gene>
<dbReference type="Proteomes" id="UP000692954">
    <property type="component" value="Unassembled WGS sequence"/>
</dbReference>
<comment type="caution">
    <text evidence="1">The sequence shown here is derived from an EMBL/GenBank/DDBJ whole genome shotgun (WGS) entry which is preliminary data.</text>
</comment>
<name>A0A8S1PAX3_9CILI</name>
<proteinExistence type="predicted"/>
<keyword evidence="2" id="KW-1185">Reference proteome</keyword>
<evidence type="ECO:0000313" key="2">
    <source>
        <dbReference type="Proteomes" id="UP000692954"/>
    </source>
</evidence>
<evidence type="ECO:0000313" key="1">
    <source>
        <dbReference type="EMBL" id="CAD8100011.1"/>
    </source>
</evidence>
<protein>
    <submittedName>
        <fullName evidence="1">Uncharacterized protein</fullName>
    </submittedName>
</protein>